<dbReference type="EMBL" id="WHSB02000014">
    <property type="protein sequence ID" value="MCQ4633682.1"/>
    <property type="molecule type" value="Genomic_DNA"/>
</dbReference>
<evidence type="ECO:0000256" key="3">
    <source>
        <dbReference type="ARBA" id="ARBA00023136"/>
    </source>
</evidence>
<dbReference type="PANTHER" id="PTHR11360">
    <property type="entry name" value="MONOCARBOXYLATE TRANSPORTER"/>
    <property type="match status" value="1"/>
</dbReference>
<dbReference type="RefSeq" id="WP_256120300.1">
    <property type="nucleotide sequence ID" value="NZ_WHSB02000014.1"/>
</dbReference>
<feature type="transmembrane region" description="Helical" evidence="4">
    <location>
        <begin position="151"/>
        <end position="176"/>
    </location>
</feature>
<keyword evidence="2 4" id="KW-1133">Transmembrane helix</keyword>
<dbReference type="InterPro" id="IPR050327">
    <property type="entry name" value="Proton-linked_MCT"/>
</dbReference>
<comment type="caution">
    <text evidence="6">The sequence shown here is derived from an EMBL/GenBank/DDBJ whole genome shotgun (WGS) entry which is preliminary data.</text>
</comment>
<dbReference type="PANTHER" id="PTHR11360:SF308">
    <property type="entry name" value="BLL3089 PROTEIN"/>
    <property type="match status" value="1"/>
</dbReference>
<accession>A0ABT1REQ7</accession>
<gene>
    <name evidence="6" type="primary">arsK</name>
    <name evidence="6" type="ORF">GB927_026850</name>
</gene>
<evidence type="ECO:0000259" key="5">
    <source>
        <dbReference type="PROSITE" id="PS50850"/>
    </source>
</evidence>
<feature type="transmembrane region" description="Helical" evidence="4">
    <location>
        <begin position="182"/>
        <end position="200"/>
    </location>
</feature>
<evidence type="ECO:0000313" key="7">
    <source>
        <dbReference type="Proteomes" id="UP000996601"/>
    </source>
</evidence>
<feature type="transmembrane region" description="Helical" evidence="4">
    <location>
        <begin position="383"/>
        <end position="407"/>
    </location>
</feature>
<feature type="domain" description="Major facilitator superfamily (MFS) profile" evidence="5">
    <location>
        <begin position="22"/>
        <end position="409"/>
    </location>
</feature>
<sequence length="420" mass="43105">MAVASRILPGTRATSLRDRNVPVGIVAALGLTQIIGYGTLYYSFSILAPGMAADLGITVAQVFAVFSASLFVGGLSAPYIGRQMDRMGAATVMAIGSALSALTLILCAWSPSVAVFALAIVLLEISSGMVQYQAAFAALVEADPRSASRSITYLTLIAGFASTIFWPIATALLGYLSWREIYLVYAGLNLLVCMPFHAWIMRKGKVAAAGGQRPMRDPVIGAIPRERRRGAVVVVSAAFALISFTLGAMLAHMVPMLGALGFGSAAVVIGSLFGPAQVLSRLINMIFGTRLAPPGLAVVSATLMVLSVVILALSGNWLPGAVAFSICLGLGSGINSIAQGSLPLYLFGSDGYGALTGKMAASRLAAGAAAPFAFAATMEQFGIGASLILSAALGFIGIAAFISVAMATKRTLVASPSPSN</sequence>
<keyword evidence="7" id="KW-1185">Reference proteome</keyword>
<feature type="transmembrane region" description="Helical" evidence="4">
    <location>
        <begin position="115"/>
        <end position="139"/>
    </location>
</feature>
<protein>
    <submittedName>
        <fullName evidence="6">Arsenite efflux MFS transporter ArsK</fullName>
    </submittedName>
</protein>
<organism evidence="6 7">
    <name type="scientific">Shinella lacus</name>
    <dbReference type="NCBI Taxonomy" id="2654216"/>
    <lineage>
        <taxon>Bacteria</taxon>
        <taxon>Pseudomonadati</taxon>
        <taxon>Pseudomonadota</taxon>
        <taxon>Alphaproteobacteria</taxon>
        <taxon>Hyphomicrobiales</taxon>
        <taxon>Rhizobiaceae</taxon>
        <taxon>Shinella</taxon>
    </lineage>
</organism>
<feature type="transmembrane region" description="Helical" evidence="4">
    <location>
        <begin position="257"/>
        <end position="279"/>
    </location>
</feature>
<feature type="transmembrane region" description="Helical" evidence="4">
    <location>
        <begin position="291"/>
        <end position="315"/>
    </location>
</feature>
<feature type="transmembrane region" description="Helical" evidence="4">
    <location>
        <begin position="21"/>
        <end position="43"/>
    </location>
</feature>
<reference evidence="6" key="1">
    <citation type="submission" date="2021-07" db="EMBL/GenBank/DDBJ databases">
        <title>Shinella sp. nov., a novel member of the genus Shinella from water.</title>
        <authorList>
            <person name="Deng Y."/>
        </authorList>
    </citation>
    <scope>NUCLEOTIDE SEQUENCE</scope>
    <source>
        <strain evidence="6">CPCC 100929</strain>
    </source>
</reference>
<evidence type="ECO:0000256" key="2">
    <source>
        <dbReference type="ARBA" id="ARBA00022989"/>
    </source>
</evidence>
<dbReference type="InterPro" id="IPR020846">
    <property type="entry name" value="MFS_dom"/>
</dbReference>
<dbReference type="InterPro" id="IPR011701">
    <property type="entry name" value="MFS"/>
</dbReference>
<dbReference type="SUPFAM" id="SSF103473">
    <property type="entry name" value="MFS general substrate transporter"/>
    <property type="match status" value="1"/>
</dbReference>
<keyword evidence="3 4" id="KW-0472">Membrane</keyword>
<evidence type="ECO:0000256" key="1">
    <source>
        <dbReference type="ARBA" id="ARBA00022692"/>
    </source>
</evidence>
<evidence type="ECO:0000313" key="6">
    <source>
        <dbReference type="EMBL" id="MCQ4633682.1"/>
    </source>
</evidence>
<dbReference type="Proteomes" id="UP000996601">
    <property type="component" value="Unassembled WGS sequence"/>
</dbReference>
<feature type="transmembrane region" description="Helical" evidence="4">
    <location>
        <begin position="231"/>
        <end position="251"/>
    </location>
</feature>
<feature type="transmembrane region" description="Helical" evidence="4">
    <location>
        <begin position="55"/>
        <end position="75"/>
    </location>
</feature>
<dbReference type="InterPro" id="IPR036259">
    <property type="entry name" value="MFS_trans_sf"/>
</dbReference>
<feature type="transmembrane region" description="Helical" evidence="4">
    <location>
        <begin position="87"/>
        <end position="109"/>
    </location>
</feature>
<dbReference type="PROSITE" id="PS50850">
    <property type="entry name" value="MFS"/>
    <property type="match status" value="1"/>
</dbReference>
<dbReference type="NCBIfam" id="NF033733">
    <property type="entry name" value="MFS_ArsK"/>
    <property type="match status" value="1"/>
</dbReference>
<evidence type="ECO:0000256" key="4">
    <source>
        <dbReference type="SAM" id="Phobius"/>
    </source>
</evidence>
<dbReference type="Pfam" id="PF07690">
    <property type="entry name" value="MFS_1"/>
    <property type="match status" value="1"/>
</dbReference>
<name>A0ABT1REQ7_9HYPH</name>
<keyword evidence="1 4" id="KW-0812">Transmembrane</keyword>
<dbReference type="Gene3D" id="1.20.1250.20">
    <property type="entry name" value="MFS general substrate transporter like domains"/>
    <property type="match status" value="1"/>
</dbReference>
<proteinExistence type="predicted"/>